<dbReference type="Gene3D" id="3.40.50.1700">
    <property type="entry name" value="Glycoside hydrolase family 3 C-terminal domain"/>
    <property type="match status" value="1"/>
</dbReference>
<evidence type="ECO:0000313" key="9">
    <source>
        <dbReference type="EMBL" id="KAA4529158.1"/>
    </source>
</evidence>
<sequence length="736" mass="82110">MKKVTYWMCVYLFTFLPFISLSAQNGENLKKKKNFISNLMKKMTLDEKIGQLYQCSGGGDITGPNKERIPRTEQISQGYLGSMLNIQGIEEIRKYQEAAMKSRLGIPLVFGLDVLHGYRTGFPIPLAEAASFDLKVIEEAAHCSATEAASEGIHWTFAPMVDVSWDARWGRVMEGAGEDPFYGALVAKARVHGLQGDDLSATNTIMACVKHFAAYGAPIAGKEYNNVDMSLSHFANFYMPPYKAAVEAGAATVMGAFNDFNNIPSSCNHFLLRKLLKEQWGFKGFVVSDMNSVREIINHRYAKDEKDAAAKAINAGMDMEMVSTCYLKYLKELIKEGKVKESTLNDAVRRILEKKYELGLFDDPYKYCNPERAQQVLNSTPIREAARRMAERSIVLLKNEENLLPLSKEIKKIALIGALAKSKGDMRGGWSGADESKVVTLYEAMKSRGCTINYCDGYDLEKNQIVNLEQTLSTARQSDVVIVAMGERAGETGELSSKGDISIPAEQQKLVSELIKTKKPVIVLMMCGRPVIFNEVRREAPAILCTWWLGSEAGNAICNVLWGDYNPSGKLPMTFPQHNGQIPLFYQYKSTGRPTALGGWCSKYKDIPTEPAYPFGYGLSYSTFTYSNIKLLPGNGKDIHVRVAVTVTNTGKYTGEEVVQLYIRDEVASITRPIKELKGFEKIKLEAGASKTVTFDIKNQQLGFYDNEMEFIVEKGDFTFMIGGNSEELKEITYNY</sequence>
<dbReference type="Proteomes" id="UP000478493">
    <property type="component" value="Unassembled WGS sequence"/>
</dbReference>
<dbReference type="InterPro" id="IPR001764">
    <property type="entry name" value="Glyco_hydro_3_N"/>
</dbReference>
<dbReference type="RefSeq" id="WP_004302982.1">
    <property type="nucleotide sequence ID" value="NZ_CABKQC010000001.1"/>
</dbReference>
<evidence type="ECO:0000256" key="3">
    <source>
        <dbReference type="ARBA" id="ARBA00012744"/>
    </source>
</evidence>
<dbReference type="InterPro" id="IPR036881">
    <property type="entry name" value="Glyco_hydro_3_C_sf"/>
</dbReference>
<reference evidence="9 10" key="1">
    <citation type="journal article" date="2019" name="Nat. Med.">
        <title>A library of human gut bacterial isolates paired with longitudinal multiomics data enables mechanistic microbiome research.</title>
        <authorList>
            <person name="Poyet M."/>
            <person name="Groussin M."/>
            <person name="Gibbons S.M."/>
            <person name="Avila-Pacheco J."/>
            <person name="Jiang X."/>
            <person name="Kearney S.M."/>
            <person name="Perrotta A.R."/>
            <person name="Berdy B."/>
            <person name="Zhao S."/>
            <person name="Lieberman T.D."/>
            <person name="Swanson P.K."/>
            <person name="Smith M."/>
            <person name="Roesemann S."/>
            <person name="Alexander J.E."/>
            <person name="Rich S.A."/>
            <person name="Livny J."/>
            <person name="Vlamakis H."/>
            <person name="Clish C."/>
            <person name="Bullock K."/>
            <person name="Deik A."/>
            <person name="Scott J."/>
            <person name="Pierce K.A."/>
            <person name="Xavier R.J."/>
            <person name="Alm E.J."/>
        </authorList>
    </citation>
    <scope>NUCLEOTIDE SEQUENCE [LARGE SCALE GENOMIC DNA]</scope>
    <source>
        <strain evidence="9 10">BIOML-A41</strain>
    </source>
</reference>
<evidence type="ECO:0000256" key="7">
    <source>
        <dbReference type="SAM" id="SignalP"/>
    </source>
</evidence>
<dbReference type="InterPro" id="IPR013783">
    <property type="entry name" value="Ig-like_fold"/>
</dbReference>
<dbReference type="SUPFAM" id="SSF51445">
    <property type="entry name" value="(Trans)glycosidases"/>
    <property type="match status" value="1"/>
</dbReference>
<evidence type="ECO:0000259" key="8">
    <source>
        <dbReference type="SMART" id="SM01217"/>
    </source>
</evidence>
<dbReference type="PANTHER" id="PTHR30620:SF16">
    <property type="entry name" value="LYSOSOMAL BETA GLUCOSIDASE"/>
    <property type="match status" value="1"/>
</dbReference>
<dbReference type="FunFam" id="3.20.20.300:FF:000005">
    <property type="entry name" value="Periplasmic beta-glucosidase"/>
    <property type="match status" value="1"/>
</dbReference>
<gene>
    <name evidence="9" type="primary">bglX</name>
    <name evidence="9" type="ORF">F3B85_22405</name>
</gene>
<evidence type="ECO:0000256" key="2">
    <source>
        <dbReference type="ARBA" id="ARBA00005336"/>
    </source>
</evidence>
<dbReference type="EC" id="3.2.1.21" evidence="3"/>
<comment type="catalytic activity">
    <reaction evidence="1">
        <text>Hydrolysis of terminal, non-reducing beta-D-glucosyl residues with release of beta-D-glucose.</text>
        <dbReference type="EC" id="3.2.1.21"/>
    </reaction>
</comment>
<evidence type="ECO:0000256" key="6">
    <source>
        <dbReference type="ARBA" id="ARBA00023295"/>
    </source>
</evidence>
<evidence type="ECO:0000313" key="10">
    <source>
        <dbReference type="Proteomes" id="UP000478493"/>
    </source>
</evidence>
<dbReference type="FunFam" id="2.60.40.10:FF:000495">
    <property type="entry name" value="Periplasmic beta-glucosidase"/>
    <property type="match status" value="1"/>
</dbReference>
<comment type="similarity">
    <text evidence="2">Belongs to the glycosyl hydrolase 3 family.</text>
</comment>
<feature type="signal peptide" evidence="7">
    <location>
        <begin position="1"/>
        <end position="23"/>
    </location>
</feature>
<evidence type="ECO:0000256" key="1">
    <source>
        <dbReference type="ARBA" id="ARBA00000448"/>
    </source>
</evidence>
<keyword evidence="4 7" id="KW-0732">Signal</keyword>
<dbReference type="Gene3D" id="3.20.20.300">
    <property type="entry name" value="Glycoside hydrolase, family 3, N-terminal domain"/>
    <property type="match status" value="1"/>
</dbReference>
<dbReference type="GO" id="GO:0008422">
    <property type="term" value="F:beta-glucosidase activity"/>
    <property type="evidence" value="ECO:0007669"/>
    <property type="project" value="UniProtKB-EC"/>
</dbReference>
<evidence type="ECO:0000256" key="4">
    <source>
        <dbReference type="ARBA" id="ARBA00022729"/>
    </source>
</evidence>
<dbReference type="GO" id="GO:0009251">
    <property type="term" value="P:glucan catabolic process"/>
    <property type="evidence" value="ECO:0007669"/>
    <property type="project" value="TreeGrafter"/>
</dbReference>
<accession>A0A5M5M003</accession>
<dbReference type="AlphaFoldDB" id="A0A5M5M003"/>
<feature type="chain" id="PRO_5030133200" description="beta-glucosidase" evidence="7">
    <location>
        <begin position="24"/>
        <end position="736"/>
    </location>
</feature>
<dbReference type="Pfam" id="PF14310">
    <property type="entry name" value="Fn3-like"/>
    <property type="match status" value="1"/>
</dbReference>
<dbReference type="InterPro" id="IPR002772">
    <property type="entry name" value="Glyco_hydro_3_C"/>
</dbReference>
<dbReference type="Pfam" id="PF00933">
    <property type="entry name" value="Glyco_hydro_3"/>
    <property type="match status" value="1"/>
</dbReference>
<dbReference type="InterPro" id="IPR051915">
    <property type="entry name" value="Cellulose_Degrad_GH3"/>
</dbReference>
<dbReference type="PRINTS" id="PR00133">
    <property type="entry name" value="GLHYDRLASE3"/>
</dbReference>
<evidence type="ECO:0000256" key="5">
    <source>
        <dbReference type="ARBA" id="ARBA00022801"/>
    </source>
</evidence>
<organism evidence="9 10">
    <name type="scientific">Bacteroides ovatus</name>
    <dbReference type="NCBI Taxonomy" id="28116"/>
    <lineage>
        <taxon>Bacteria</taxon>
        <taxon>Pseudomonadati</taxon>
        <taxon>Bacteroidota</taxon>
        <taxon>Bacteroidia</taxon>
        <taxon>Bacteroidales</taxon>
        <taxon>Bacteroidaceae</taxon>
        <taxon>Bacteroides</taxon>
    </lineage>
</organism>
<keyword evidence="5 9" id="KW-0378">Hydrolase</keyword>
<dbReference type="InterPro" id="IPR026891">
    <property type="entry name" value="Fn3-like"/>
</dbReference>
<dbReference type="Pfam" id="PF01915">
    <property type="entry name" value="Glyco_hydro_3_C"/>
    <property type="match status" value="1"/>
</dbReference>
<comment type="caution">
    <text evidence="9">The sequence shown here is derived from an EMBL/GenBank/DDBJ whole genome shotgun (WGS) entry which is preliminary data.</text>
</comment>
<keyword evidence="6 9" id="KW-0326">Glycosidase</keyword>
<protein>
    <recommendedName>
        <fullName evidence="3">beta-glucosidase</fullName>
        <ecNumber evidence="3">3.2.1.21</ecNumber>
    </recommendedName>
</protein>
<dbReference type="Gene3D" id="2.60.40.10">
    <property type="entry name" value="Immunoglobulins"/>
    <property type="match status" value="1"/>
</dbReference>
<dbReference type="PANTHER" id="PTHR30620">
    <property type="entry name" value="PERIPLASMIC BETA-GLUCOSIDASE-RELATED"/>
    <property type="match status" value="1"/>
</dbReference>
<dbReference type="InterPro" id="IPR017853">
    <property type="entry name" value="GH"/>
</dbReference>
<proteinExistence type="inferred from homology"/>
<dbReference type="NCBIfam" id="NF011678">
    <property type="entry name" value="PRK15098.1"/>
    <property type="match status" value="1"/>
</dbReference>
<dbReference type="EMBL" id="VWGP01000022">
    <property type="protein sequence ID" value="KAA4529158.1"/>
    <property type="molecule type" value="Genomic_DNA"/>
</dbReference>
<dbReference type="SUPFAM" id="SSF52279">
    <property type="entry name" value="Beta-D-glucan exohydrolase, C-terminal domain"/>
    <property type="match status" value="1"/>
</dbReference>
<dbReference type="SMART" id="SM01217">
    <property type="entry name" value="Fn3_like"/>
    <property type="match status" value="1"/>
</dbReference>
<feature type="domain" description="Fibronectin type III-like" evidence="8">
    <location>
        <begin position="657"/>
        <end position="726"/>
    </location>
</feature>
<dbReference type="InterPro" id="IPR036962">
    <property type="entry name" value="Glyco_hydro_3_N_sf"/>
</dbReference>
<name>A0A5M5M003_BACOV</name>